<dbReference type="OrthoDB" id="9804312at2"/>
<dbReference type="GO" id="GO:0032259">
    <property type="term" value="P:methylation"/>
    <property type="evidence" value="ECO:0007669"/>
    <property type="project" value="UniProtKB-KW"/>
</dbReference>
<dbReference type="CDD" id="cd02440">
    <property type="entry name" value="AdoMet_MTases"/>
    <property type="match status" value="1"/>
</dbReference>
<proteinExistence type="predicted"/>
<dbReference type="Gene3D" id="3.40.50.150">
    <property type="entry name" value="Vaccinia Virus protein VP39"/>
    <property type="match status" value="1"/>
</dbReference>
<reference evidence="3 4" key="1">
    <citation type="submission" date="2016-12" db="EMBL/GenBank/DDBJ databases">
        <authorList>
            <person name="Song W.-J."/>
            <person name="Kurnit D.M."/>
        </authorList>
    </citation>
    <scope>NUCLEOTIDE SEQUENCE [LARGE SCALE GENOMIC DNA]</scope>
    <source>
        <strain evidence="3 4">DSM 12503</strain>
    </source>
</reference>
<evidence type="ECO:0000259" key="2">
    <source>
        <dbReference type="Pfam" id="PF13649"/>
    </source>
</evidence>
<keyword evidence="3" id="KW-0489">Methyltransferase</keyword>
<evidence type="ECO:0000313" key="3">
    <source>
        <dbReference type="EMBL" id="SHO54064.1"/>
    </source>
</evidence>
<dbReference type="STRING" id="1121345.SAMN02745217_04503"/>
<dbReference type="AlphaFoldDB" id="A0A1M7YN56"/>
<organism evidence="3 4">
    <name type="scientific">Anaerocolumna xylanovorans DSM 12503</name>
    <dbReference type="NCBI Taxonomy" id="1121345"/>
    <lineage>
        <taxon>Bacteria</taxon>
        <taxon>Bacillati</taxon>
        <taxon>Bacillota</taxon>
        <taxon>Clostridia</taxon>
        <taxon>Lachnospirales</taxon>
        <taxon>Lachnospiraceae</taxon>
        <taxon>Anaerocolumna</taxon>
    </lineage>
</organism>
<dbReference type="InterPro" id="IPR041698">
    <property type="entry name" value="Methyltransf_25"/>
</dbReference>
<keyword evidence="1 3" id="KW-0808">Transferase</keyword>
<dbReference type="Pfam" id="PF13649">
    <property type="entry name" value="Methyltransf_25"/>
    <property type="match status" value="1"/>
</dbReference>
<dbReference type="Proteomes" id="UP000184612">
    <property type="component" value="Unassembled WGS sequence"/>
</dbReference>
<feature type="domain" description="Methyltransferase" evidence="2">
    <location>
        <begin position="40"/>
        <end position="124"/>
    </location>
</feature>
<dbReference type="RefSeq" id="WP_139243489.1">
    <property type="nucleotide sequence ID" value="NZ_FRFD01000017.1"/>
</dbReference>
<dbReference type="EMBL" id="FRFD01000017">
    <property type="protein sequence ID" value="SHO54064.1"/>
    <property type="molecule type" value="Genomic_DNA"/>
</dbReference>
<protein>
    <submittedName>
        <fullName evidence="3">Methyltransferase domain-containing protein</fullName>
    </submittedName>
</protein>
<dbReference type="InterPro" id="IPR029063">
    <property type="entry name" value="SAM-dependent_MTases_sf"/>
</dbReference>
<dbReference type="PANTHER" id="PTHR43861">
    <property type="entry name" value="TRANS-ACONITATE 2-METHYLTRANSFERASE-RELATED"/>
    <property type="match status" value="1"/>
</dbReference>
<sequence>MEYMGNKEYWDEKFANRSDNPLSPEESVTENIEYFKTGTVLDIACGDGRNTLYLLERGFGVTGVDFSCKALERLNMFAKRKGYPVNTRQIDLSVKDSLAALGIFDNILINHYRPDKQQLREVESHIADYGLLFISGFGHKHKADSKIKEEDLIQPTDFKDMEKSFELIKYTENQDDRGFLLLIFSVKEIHINPHAFCRLASRLPAICGAAQMERENCFSNFRIRFHIQAEFPVPL</sequence>
<evidence type="ECO:0000313" key="4">
    <source>
        <dbReference type="Proteomes" id="UP000184612"/>
    </source>
</evidence>
<name>A0A1M7YN56_9FIRM</name>
<dbReference type="GO" id="GO:0008168">
    <property type="term" value="F:methyltransferase activity"/>
    <property type="evidence" value="ECO:0007669"/>
    <property type="project" value="UniProtKB-KW"/>
</dbReference>
<dbReference type="PANTHER" id="PTHR43861:SF3">
    <property type="entry name" value="PUTATIVE (AFU_ORTHOLOGUE AFUA_2G14390)-RELATED"/>
    <property type="match status" value="1"/>
</dbReference>
<evidence type="ECO:0000256" key="1">
    <source>
        <dbReference type="ARBA" id="ARBA00022679"/>
    </source>
</evidence>
<dbReference type="SUPFAM" id="SSF53335">
    <property type="entry name" value="S-adenosyl-L-methionine-dependent methyltransferases"/>
    <property type="match status" value="1"/>
</dbReference>
<gene>
    <name evidence="3" type="ORF">SAMN02745217_04503</name>
</gene>
<keyword evidence="4" id="KW-1185">Reference proteome</keyword>
<accession>A0A1M7YN56</accession>